<dbReference type="PANTHER" id="PTHR11409">
    <property type="entry name" value="ADENOSINE DEAMINASE"/>
    <property type="match status" value="1"/>
</dbReference>
<comment type="caution">
    <text evidence="8">The sequence shown here is derived from an EMBL/GenBank/DDBJ whole genome shotgun (WGS) entry which is preliminary data.</text>
</comment>
<dbReference type="GO" id="GO:0005829">
    <property type="term" value="C:cytosol"/>
    <property type="evidence" value="ECO:0007669"/>
    <property type="project" value="TreeGrafter"/>
</dbReference>
<keyword evidence="4" id="KW-0479">Metal-binding</keyword>
<dbReference type="EMBL" id="SLUM01000008">
    <property type="protein sequence ID" value="TCL58167.1"/>
    <property type="molecule type" value="Genomic_DNA"/>
</dbReference>
<dbReference type="InterPro" id="IPR001365">
    <property type="entry name" value="A_deaminase_dom"/>
</dbReference>
<dbReference type="STRING" id="1650663.GCA_001486665_01496"/>
<dbReference type="GO" id="GO:0046103">
    <property type="term" value="P:inosine biosynthetic process"/>
    <property type="evidence" value="ECO:0007669"/>
    <property type="project" value="TreeGrafter"/>
</dbReference>
<evidence type="ECO:0000259" key="7">
    <source>
        <dbReference type="Pfam" id="PF00962"/>
    </source>
</evidence>
<reference evidence="8 9" key="1">
    <citation type="submission" date="2019-03" db="EMBL/GenBank/DDBJ databases">
        <title>Genomic Encyclopedia of Type Strains, Phase IV (KMG-IV): sequencing the most valuable type-strain genomes for metagenomic binning, comparative biology and taxonomic classification.</title>
        <authorList>
            <person name="Goeker M."/>
        </authorList>
    </citation>
    <scope>NUCLEOTIDE SEQUENCE [LARGE SCALE GENOMIC DNA]</scope>
    <source>
        <strain evidence="8 9">DSM 100451</strain>
    </source>
</reference>
<keyword evidence="5" id="KW-0378">Hydrolase</keyword>
<dbReference type="RefSeq" id="WP_058963937.1">
    <property type="nucleotide sequence ID" value="NZ_CABKVM010000016.1"/>
</dbReference>
<dbReference type="SUPFAM" id="SSF51556">
    <property type="entry name" value="Metallo-dependent hydrolases"/>
    <property type="match status" value="1"/>
</dbReference>
<dbReference type="Proteomes" id="UP000295184">
    <property type="component" value="Unassembled WGS sequence"/>
</dbReference>
<gene>
    <name evidence="8" type="ORF">EDD77_10834</name>
</gene>
<feature type="domain" description="Adenosine deaminase" evidence="7">
    <location>
        <begin position="5"/>
        <end position="323"/>
    </location>
</feature>
<dbReference type="InterPro" id="IPR032466">
    <property type="entry name" value="Metal_Hydrolase"/>
</dbReference>
<dbReference type="InterPro" id="IPR006330">
    <property type="entry name" value="Ado/ade_deaminase"/>
</dbReference>
<evidence type="ECO:0000256" key="5">
    <source>
        <dbReference type="ARBA" id="ARBA00022801"/>
    </source>
</evidence>
<evidence type="ECO:0000313" key="9">
    <source>
        <dbReference type="Proteomes" id="UP000295184"/>
    </source>
</evidence>
<proteinExistence type="inferred from homology"/>
<comment type="cofactor">
    <cofactor evidence="1">
        <name>Zn(2+)</name>
        <dbReference type="ChEBI" id="CHEBI:29105"/>
    </cofactor>
</comment>
<sequence length="331" mass="36235">MYPGRVELHLHMDGALTEAFARECLKQQGIKEPEDLAAALAAQPLCENLVDYLKCFDIPLRILQYAETLERCAFDLVCRLAGQGYVYAELRFAPASHCAKSLTQQQAVEAVLRGIRAARVQYPEIGIGLLLCFMVGGDADHEATLNAARQYLGQGVVGVDMAGAEGMVPMEHYRPLFARAKAEGIPFTIHAGECGSWENILTALSFGARRIGHSTAAIRSPQCMERLRESGAALECCFTSNLQTRAVATPAEHPIRAFQQAGLRVTVNTDNPTVSATTLANEHRVLADQFGFSDEEFYRMDRTALEAAFVGEGERKALLARLETLWAEGQS</sequence>
<keyword evidence="6" id="KW-0862">Zinc</keyword>
<dbReference type="AlphaFoldDB" id="A0A4V2QBX9"/>
<dbReference type="OrthoDB" id="9779574at2"/>
<evidence type="ECO:0000313" key="8">
    <source>
        <dbReference type="EMBL" id="TCL58167.1"/>
    </source>
</evidence>
<comment type="similarity">
    <text evidence="2">Belongs to the metallo-dependent hydrolases superfamily. Adenosine and AMP deaminases family.</text>
</comment>
<dbReference type="GO" id="GO:0043103">
    <property type="term" value="P:hypoxanthine salvage"/>
    <property type="evidence" value="ECO:0007669"/>
    <property type="project" value="TreeGrafter"/>
</dbReference>
<accession>A0A4V2QBX9</accession>
<evidence type="ECO:0000256" key="6">
    <source>
        <dbReference type="ARBA" id="ARBA00022833"/>
    </source>
</evidence>
<dbReference type="NCBIfam" id="TIGR01430">
    <property type="entry name" value="aden_deam"/>
    <property type="match status" value="1"/>
</dbReference>
<dbReference type="PANTHER" id="PTHR11409:SF43">
    <property type="entry name" value="ADENOSINE DEAMINASE"/>
    <property type="match status" value="1"/>
</dbReference>
<dbReference type="Pfam" id="PF00962">
    <property type="entry name" value="A_deaminase"/>
    <property type="match status" value="1"/>
</dbReference>
<dbReference type="EC" id="3.5.4.4" evidence="3"/>
<dbReference type="GO" id="GO:0046872">
    <property type="term" value="F:metal ion binding"/>
    <property type="evidence" value="ECO:0007669"/>
    <property type="project" value="UniProtKB-KW"/>
</dbReference>
<organism evidence="8 9">
    <name type="scientific">Allofournierella massiliensis</name>
    <dbReference type="NCBI Taxonomy" id="1650663"/>
    <lineage>
        <taxon>Bacteria</taxon>
        <taxon>Bacillati</taxon>
        <taxon>Bacillota</taxon>
        <taxon>Clostridia</taxon>
        <taxon>Eubacteriales</taxon>
        <taxon>Oscillospiraceae</taxon>
        <taxon>Allofournierella</taxon>
    </lineage>
</organism>
<evidence type="ECO:0000256" key="4">
    <source>
        <dbReference type="ARBA" id="ARBA00022723"/>
    </source>
</evidence>
<dbReference type="Gene3D" id="3.20.20.140">
    <property type="entry name" value="Metal-dependent hydrolases"/>
    <property type="match status" value="1"/>
</dbReference>
<name>A0A4V2QBX9_9FIRM</name>
<evidence type="ECO:0000256" key="1">
    <source>
        <dbReference type="ARBA" id="ARBA00001947"/>
    </source>
</evidence>
<dbReference type="GO" id="GO:0006154">
    <property type="term" value="P:adenosine catabolic process"/>
    <property type="evidence" value="ECO:0007669"/>
    <property type="project" value="TreeGrafter"/>
</dbReference>
<evidence type="ECO:0000256" key="3">
    <source>
        <dbReference type="ARBA" id="ARBA00012784"/>
    </source>
</evidence>
<dbReference type="GO" id="GO:0004000">
    <property type="term" value="F:adenosine deaminase activity"/>
    <property type="evidence" value="ECO:0007669"/>
    <property type="project" value="TreeGrafter"/>
</dbReference>
<protein>
    <recommendedName>
        <fullName evidence="3">adenosine deaminase</fullName>
        <ecNumber evidence="3">3.5.4.4</ecNumber>
    </recommendedName>
</protein>
<evidence type="ECO:0000256" key="2">
    <source>
        <dbReference type="ARBA" id="ARBA00006676"/>
    </source>
</evidence>